<name>A0A8J7JE19_9BACT</name>
<dbReference type="PANTHER" id="PTHR30386:SF19">
    <property type="entry name" value="MULTIDRUG EXPORT PROTEIN EMRA-RELATED"/>
    <property type="match status" value="1"/>
</dbReference>
<feature type="domain" description="CusB-like beta-barrel" evidence="6">
    <location>
        <begin position="258"/>
        <end position="299"/>
    </location>
</feature>
<evidence type="ECO:0000256" key="3">
    <source>
        <dbReference type="SAM" id="MobiDB-lite"/>
    </source>
</evidence>
<dbReference type="Pfam" id="PF25954">
    <property type="entry name" value="Beta-barrel_RND_2"/>
    <property type="match status" value="1"/>
</dbReference>
<keyword evidence="4" id="KW-0472">Membrane</keyword>
<evidence type="ECO:0000256" key="2">
    <source>
        <dbReference type="SAM" id="Coils"/>
    </source>
</evidence>
<dbReference type="Proteomes" id="UP000636888">
    <property type="component" value="Unassembled WGS sequence"/>
</dbReference>
<dbReference type="GO" id="GO:0055085">
    <property type="term" value="P:transmembrane transport"/>
    <property type="evidence" value="ECO:0007669"/>
    <property type="project" value="InterPro"/>
</dbReference>
<evidence type="ECO:0000259" key="5">
    <source>
        <dbReference type="Pfam" id="PF25917"/>
    </source>
</evidence>
<protein>
    <submittedName>
        <fullName evidence="7">HlyD family secretion protein</fullName>
    </submittedName>
</protein>
<feature type="coiled-coil region" evidence="2">
    <location>
        <begin position="133"/>
        <end position="184"/>
    </location>
</feature>
<dbReference type="Gene3D" id="1.10.287.470">
    <property type="entry name" value="Helix hairpin bin"/>
    <property type="match status" value="1"/>
</dbReference>
<keyword evidence="8" id="KW-1185">Reference proteome</keyword>
<keyword evidence="2" id="KW-0175">Coiled coil</keyword>
<feature type="transmembrane region" description="Helical" evidence="4">
    <location>
        <begin position="28"/>
        <end position="48"/>
    </location>
</feature>
<reference evidence="7" key="1">
    <citation type="submission" date="2020-12" db="EMBL/GenBank/DDBJ databases">
        <title>Geomonas sp. Red875, isolated from river sediment.</title>
        <authorList>
            <person name="Xu Z."/>
            <person name="Zhang Z."/>
            <person name="Masuda Y."/>
            <person name="Itoh H."/>
            <person name="Senoo K."/>
        </authorList>
    </citation>
    <scope>NUCLEOTIDE SEQUENCE</scope>
    <source>
        <strain evidence="7">Red875</strain>
    </source>
</reference>
<comment type="caution">
    <text evidence="7">The sequence shown here is derived from an EMBL/GenBank/DDBJ whole genome shotgun (WGS) entry which is preliminary data.</text>
</comment>
<dbReference type="RefSeq" id="WP_199382952.1">
    <property type="nucleotide sequence ID" value="NZ_JAEMHM010000004.1"/>
</dbReference>
<keyword evidence="4" id="KW-0812">Transmembrane</keyword>
<dbReference type="EMBL" id="JAEMHM010000004">
    <property type="protein sequence ID" value="MBJ6724104.1"/>
    <property type="molecule type" value="Genomic_DNA"/>
</dbReference>
<feature type="region of interest" description="Disordered" evidence="3">
    <location>
        <begin position="1"/>
        <end position="23"/>
    </location>
</feature>
<dbReference type="AlphaFoldDB" id="A0A8J7JE19"/>
<evidence type="ECO:0000256" key="4">
    <source>
        <dbReference type="SAM" id="Phobius"/>
    </source>
</evidence>
<dbReference type="Gene3D" id="2.40.30.170">
    <property type="match status" value="1"/>
</dbReference>
<proteinExistence type="predicted"/>
<dbReference type="Pfam" id="PF25917">
    <property type="entry name" value="BSH_RND"/>
    <property type="match status" value="1"/>
</dbReference>
<feature type="domain" description="Multidrug resistance protein MdtA-like barrel-sandwich hybrid" evidence="5">
    <location>
        <begin position="67"/>
        <end position="253"/>
    </location>
</feature>
<sequence length="362" mass="39709">MAEVKENQTVVEDPEEPKKKGLSKKQRGGLALIVLIVLGSIFGLRQWARSQTHIETDDAFIEAHIHSVSSRIAAPVKRVLVVDNQFVRQGDLLVELDGADFQARQKTAAASLDMARNETSGDYAQVESARAMIGVANAQLEQARIDLRRAEALFAKEVIPREQLDRARTAHRVAESQLKEARESERRALAMVGAAPNGSRDARIAQKQGELENASLNLSYTRIYAPSDGYITRKTVEPGNYVQPGQGLMAVVTLKDAWVTANYKESQLTHVRPGQAVEFTVDTYPGHVFRGKVESIMAGTGAAFSLLPPENATGNYVKVIQRIPVRIAIDQGSDPQHLLRVGMSVVPTILTGKSYHDVIFGH</sequence>
<evidence type="ECO:0000313" key="7">
    <source>
        <dbReference type="EMBL" id="MBJ6724104.1"/>
    </source>
</evidence>
<dbReference type="Gene3D" id="2.40.50.100">
    <property type="match status" value="1"/>
</dbReference>
<evidence type="ECO:0000313" key="8">
    <source>
        <dbReference type="Proteomes" id="UP000636888"/>
    </source>
</evidence>
<comment type="subcellular location">
    <subcellularLocation>
        <location evidence="1">Cell envelope</location>
    </subcellularLocation>
</comment>
<dbReference type="GO" id="GO:0030313">
    <property type="term" value="C:cell envelope"/>
    <property type="evidence" value="ECO:0007669"/>
    <property type="project" value="UniProtKB-SubCell"/>
</dbReference>
<keyword evidence="4" id="KW-1133">Transmembrane helix</keyword>
<dbReference type="SUPFAM" id="SSF111369">
    <property type="entry name" value="HlyD-like secretion proteins"/>
    <property type="match status" value="2"/>
</dbReference>
<evidence type="ECO:0000259" key="6">
    <source>
        <dbReference type="Pfam" id="PF25954"/>
    </source>
</evidence>
<dbReference type="InterPro" id="IPR058625">
    <property type="entry name" value="MdtA-like_BSH"/>
</dbReference>
<dbReference type="PANTHER" id="PTHR30386">
    <property type="entry name" value="MEMBRANE FUSION SUBUNIT OF EMRAB-TOLC MULTIDRUG EFFLUX PUMP"/>
    <property type="match status" value="1"/>
</dbReference>
<dbReference type="InterPro" id="IPR058792">
    <property type="entry name" value="Beta-barrel_RND_2"/>
</dbReference>
<accession>A0A8J7JE19</accession>
<dbReference type="InterPro" id="IPR050739">
    <property type="entry name" value="MFP"/>
</dbReference>
<evidence type="ECO:0000256" key="1">
    <source>
        <dbReference type="ARBA" id="ARBA00004196"/>
    </source>
</evidence>
<organism evidence="7 8">
    <name type="scientific">Geomesophilobacter sediminis</name>
    <dbReference type="NCBI Taxonomy" id="2798584"/>
    <lineage>
        <taxon>Bacteria</taxon>
        <taxon>Pseudomonadati</taxon>
        <taxon>Thermodesulfobacteriota</taxon>
        <taxon>Desulfuromonadia</taxon>
        <taxon>Geobacterales</taxon>
        <taxon>Geobacteraceae</taxon>
        <taxon>Geomesophilobacter</taxon>
    </lineage>
</organism>
<gene>
    <name evidence="7" type="ORF">JFN93_05235</name>
</gene>